<dbReference type="GO" id="GO:0006825">
    <property type="term" value="P:copper ion transport"/>
    <property type="evidence" value="ECO:0007669"/>
    <property type="project" value="EnsemblFungi"/>
</dbReference>
<dbReference type="eggNOG" id="KOG3496">
    <property type="taxonomic scope" value="Eukaryota"/>
</dbReference>
<gene>
    <name evidence="9" type="ORF">SPAPADRAFT_135768</name>
</gene>
<dbReference type="EMBL" id="GL996501">
    <property type="protein sequence ID" value="EGW33546.1"/>
    <property type="molecule type" value="Genomic_DNA"/>
</dbReference>
<dbReference type="PANTHER" id="PTHR16719:SF0">
    <property type="entry name" value="CYTOCHROME C OXIDASE COPPER CHAPERONE"/>
    <property type="match status" value="1"/>
</dbReference>
<keyword evidence="4 8" id="KW-0186">Copper</keyword>
<dbReference type="GO" id="GO:0005758">
    <property type="term" value="C:mitochondrial intermembrane space"/>
    <property type="evidence" value="ECO:0007669"/>
    <property type="project" value="UniProtKB-SubCell"/>
</dbReference>
<dbReference type="KEGG" id="spaa:SPAPADRAFT_135768"/>
<evidence type="ECO:0000313" key="10">
    <source>
        <dbReference type="Proteomes" id="UP000000709"/>
    </source>
</evidence>
<evidence type="ECO:0000313" key="9">
    <source>
        <dbReference type="EMBL" id="EGW33546.1"/>
    </source>
</evidence>
<dbReference type="STRING" id="619300.G3AK87"/>
<dbReference type="GO" id="GO:1903136">
    <property type="term" value="F:cuprous ion binding"/>
    <property type="evidence" value="ECO:0007669"/>
    <property type="project" value="EnsemblFungi"/>
</dbReference>
<feature type="binding site" evidence="8">
    <location>
        <position position="14"/>
    </location>
    <ligand>
        <name>Cu cation</name>
        <dbReference type="ChEBI" id="CHEBI:23378"/>
    </ligand>
</feature>
<dbReference type="FunCoup" id="G3AK87">
    <property type="interactions" value="345"/>
</dbReference>
<evidence type="ECO:0000256" key="1">
    <source>
        <dbReference type="ARBA" id="ARBA00004569"/>
    </source>
</evidence>
<evidence type="ECO:0000256" key="5">
    <source>
        <dbReference type="ARBA" id="ARBA00023128"/>
    </source>
</evidence>
<dbReference type="GeneID" id="18869915"/>
<comment type="similarity">
    <text evidence="2">Belongs to the COX17 family.</text>
</comment>
<keyword evidence="7" id="KW-0143">Chaperone</keyword>
<keyword evidence="10" id="KW-1185">Reference proteome</keyword>
<proteinExistence type="inferred from homology"/>
<evidence type="ECO:0000256" key="2">
    <source>
        <dbReference type="ARBA" id="ARBA00009241"/>
    </source>
</evidence>
<evidence type="ECO:0000256" key="3">
    <source>
        <dbReference type="ARBA" id="ARBA00022723"/>
    </source>
</evidence>
<feature type="binding site" evidence="8">
    <location>
        <position position="13"/>
    </location>
    <ligand>
        <name>Cu cation</name>
        <dbReference type="ChEBI" id="CHEBI:23378"/>
    </ligand>
</feature>
<dbReference type="GO" id="GO:0005829">
    <property type="term" value="C:cytosol"/>
    <property type="evidence" value="ECO:0007669"/>
    <property type="project" value="EnsemblFungi"/>
</dbReference>
<dbReference type="PROSITE" id="PS51808">
    <property type="entry name" value="CHCH"/>
    <property type="match status" value="1"/>
</dbReference>
<name>G3AK87_SPAPN</name>
<keyword evidence="5" id="KW-0496">Mitochondrion</keyword>
<evidence type="ECO:0000256" key="6">
    <source>
        <dbReference type="ARBA" id="ARBA00023157"/>
    </source>
</evidence>
<comment type="subcellular location">
    <subcellularLocation>
        <location evidence="1">Mitochondrion intermembrane space</location>
    </subcellularLocation>
</comment>
<reference evidence="9 10" key="1">
    <citation type="journal article" date="2011" name="Proc. Natl. Acad. Sci. U.S.A.">
        <title>Comparative genomics of xylose-fermenting fungi for enhanced biofuel production.</title>
        <authorList>
            <person name="Wohlbach D.J."/>
            <person name="Kuo A."/>
            <person name="Sato T.K."/>
            <person name="Potts K.M."/>
            <person name="Salamov A.A."/>
            <person name="LaButti K.M."/>
            <person name="Sun H."/>
            <person name="Clum A."/>
            <person name="Pangilinan J.L."/>
            <person name="Lindquist E.A."/>
            <person name="Lucas S."/>
            <person name="Lapidus A."/>
            <person name="Jin M."/>
            <person name="Gunawan C."/>
            <person name="Balan V."/>
            <person name="Dale B.E."/>
            <person name="Jeffries T.W."/>
            <person name="Zinkel R."/>
            <person name="Barry K.W."/>
            <person name="Grigoriev I.V."/>
            <person name="Gasch A.P."/>
        </authorList>
    </citation>
    <scope>NUCLEOTIDE SEQUENCE [LARGE SCALE GENOMIC DNA]</scope>
    <source>
        <strain evidence="10">NRRL Y-27907 / 11-Y1</strain>
    </source>
</reference>
<dbReference type="Pfam" id="PF05051">
    <property type="entry name" value="COX17"/>
    <property type="match status" value="1"/>
</dbReference>
<dbReference type="OrthoDB" id="1915887at2759"/>
<keyword evidence="3 8" id="KW-0479">Metal-binding</keyword>
<dbReference type="RefSeq" id="XP_007375061.1">
    <property type="nucleotide sequence ID" value="XM_007374999.1"/>
</dbReference>
<evidence type="ECO:0000256" key="7">
    <source>
        <dbReference type="ARBA" id="ARBA00023186"/>
    </source>
</evidence>
<accession>G3AK87</accession>
<dbReference type="SUPFAM" id="SSF47072">
    <property type="entry name" value="Cysteine alpha-hairpin motif"/>
    <property type="match status" value="1"/>
</dbReference>
<dbReference type="PANTHER" id="PTHR16719">
    <property type="entry name" value="CYTOCHROME C OXIDASE COPPER CHAPERONE"/>
    <property type="match status" value="1"/>
</dbReference>
<dbReference type="Proteomes" id="UP000000709">
    <property type="component" value="Unassembled WGS sequence"/>
</dbReference>
<dbReference type="GO" id="GO:0033617">
    <property type="term" value="P:mitochondrial respiratory chain complex IV assembly"/>
    <property type="evidence" value="ECO:0007669"/>
    <property type="project" value="EnsemblFungi"/>
</dbReference>
<dbReference type="InterPro" id="IPR007745">
    <property type="entry name" value="Cyt_c_oxidase_Cu-chaperone"/>
</dbReference>
<sequence length="61" mass="6961">MSTEEQKSRPKPCCVCLDERKLRDECLLYKGLESGKCADVIKQYTDCMIGYGFKPNEIPKA</sequence>
<evidence type="ECO:0000256" key="4">
    <source>
        <dbReference type="ARBA" id="ARBA00023008"/>
    </source>
</evidence>
<dbReference type="Gene3D" id="1.10.287.1130">
    <property type="entry name" value="CytochromE C oxidase copper chaperone"/>
    <property type="match status" value="1"/>
</dbReference>
<protein>
    <recommendedName>
        <fullName evidence="11">Cytochrome c oxidase copper chaperone</fullName>
    </recommendedName>
</protein>
<dbReference type="AlphaFoldDB" id="G3AK87"/>
<evidence type="ECO:0008006" key="11">
    <source>
        <dbReference type="Google" id="ProtNLM"/>
    </source>
</evidence>
<dbReference type="GO" id="GO:0016531">
    <property type="term" value="F:copper chaperone activity"/>
    <property type="evidence" value="ECO:0007669"/>
    <property type="project" value="EnsemblFungi"/>
</dbReference>
<dbReference type="OMA" id="CCVCKPE"/>
<keyword evidence="6" id="KW-1015">Disulfide bond</keyword>
<dbReference type="HOGENOM" id="CLU_149618_3_1_1"/>
<dbReference type="InterPro" id="IPR009069">
    <property type="entry name" value="Cys_alpha_HP_mot_SF"/>
</dbReference>
<organism evidence="10">
    <name type="scientific">Spathaspora passalidarum (strain NRRL Y-27907 / 11-Y1)</name>
    <dbReference type="NCBI Taxonomy" id="619300"/>
    <lineage>
        <taxon>Eukaryota</taxon>
        <taxon>Fungi</taxon>
        <taxon>Dikarya</taxon>
        <taxon>Ascomycota</taxon>
        <taxon>Saccharomycotina</taxon>
        <taxon>Pichiomycetes</taxon>
        <taxon>Debaryomycetaceae</taxon>
        <taxon>Spathaspora</taxon>
    </lineage>
</organism>
<evidence type="ECO:0000256" key="8">
    <source>
        <dbReference type="PIRSR" id="PIRSR607745-1"/>
    </source>
</evidence>
<dbReference type="InParanoid" id="G3AK87"/>